<gene>
    <name evidence="8" type="ORF">C6Y28_08015</name>
</gene>
<dbReference type="RefSeq" id="WP_027895465.1">
    <property type="nucleotide sequence ID" value="NZ_CP027569.1"/>
</dbReference>
<dbReference type="GO" id="GO:0004252">
    <property type="term" value="F:serine-type endopeptidase activity"/>
    <property type="evidence" value="ECO:0007669"/>
    <property type="project" value="InterPro"/>
</dbReference>
<dbReference type="Gene3D" id="3.90.226.10">
    <property type="entry name" value="2-enoyl-CoA Hydratase, Chain A, domain 1"/>
    <property type="match status" value="1"/>
</dbReference>
<dbReference type="GO" id="GO:0051117">
    <property type="term" value="F:ATPase binding"/>
    <property type="evidence" value="ECO:0007669"/>
    <property type="project" value="TreeGrafter"/>
</dbReference>
<protein>
    <recommendedName>
        <fullName evidence="6">ATP-dependent Clp protease proteolytic subunit</fullName>
    </recommendedName>
</protein>
<dbReference type="InterPro" id="IPR001907">
    <property type="entry name" value="ClpP"/>
</dbReference>
<keyword evidence="5" id="KW-0720">Serine protease</keyword>
<accession>A0A2S0M806</accession>
<feature type="region of interest" description="Disordered" evidence="7">
    <location>
        <begin position="318"/>
        <end position="338"/>
    </location>
</feature>
<dbReference type="EMBL" id="CP027569">
    <property type="protein sequence ID" value="AVO27552.1"/>
    <property type="molecule type" value="Genomic_DNA"/>
</dbReference>
<proteinExistence type="inferred from homology"/>
<evidence type="ECO:0000256" key="6">
    <source>
        <dbReference type="RuleBase" id="RU003567"/>
    </source>
</evidence>
<evidence type="ECO:0000256" key="5">
    <source>
        <dbReference type="ARBA" id="ARBA00022825"/>
    </source>
</evidence>
<evidence type="ECO:0000256" key="4">
    <source>
        <dbReference type="ARBA" id="ARBA00022801"/>
    </source>
</evidence>
<reference evidence="8 9" key="1">
    <citation type="journal article" date="2018" name="Genome Announc.">
        <title>Complete genomes of two Megasphaera elsdenii strains, NCIMB 702410 and ATCC 25940.</title>
        <authorList>
            <person name="Hatmaker E.A."/>
            <person name="O'Dell K."/>
            <person name="Riley L.A."/>
            <person name="Klingeman D.M."/>
            <person name="Guss A.M."/>
        </authorList>
    </citation>
    <scope>NUCLEOTIDE SEQUENCE [LARGE SCALE GENOMIC DNA]</scope>
    <source>
        <strain evidence="8 9">NCIMB702410</strain>
    </source>
</reference>
<dbReference type="GO" id="GO:0009368">
    <property type="term" value="C:endopeptidase Clp complex"/>
    <property type="evidence" value="ECO:0007669"/>
    <property type="project" value="TreeGrafter"/>
</dbReference>
<dbReference type="OrthoDB" id="9806592at2"/>
<organism evidence="8 9">
    <name type="scientific">Megasphaera elsdenii</name>
    <dbReference type="NCBI Taxonomy" id="907"/>
    <lineage>
        <taxon>Bacteria</taxon>
        <taxon>Bacillati</taxon>
        <taxon>Bacillota</taxon>
        <taxon>Negativicutes</taxon>
        <taxon>Veillonellales</taxon>
        <taxon>Veillonellaceae</taxon>
        <taxon>Megasphaera</taxon>
    </lineage>
</organism>
<evidence type="ECO:0000256" key="3">
    <source>
        <dbReference type="ARBA" id="ARBA00022670"/>
    </source>
</evidence>
<dbReference type="AlphaFoldDB" id="A0A2S0M806"/>
<sequence length="356" mass="38976">MKSKRFWRFVNEAGDDNAELLLYGTIASQSWYNDDVTPRQFNDDLKECGGKNLTVRINSPGGDVFAAQAIYTMLKGYSGKKTMHIDGMCASAATIIACAGDSVEMPRNALYMIHNPASFLIGGYDEQGLAKLQKALASTKETILNVYAERCHKTTDELAQMMDDETWMTADQALENGFIDAIDEDYQVTASLNDNMLIVNNISCPCHMKNRAQLEKIINKGEKNMDDKTLASKLAALLGLNPQNANKDADESKRIAELKALKNGNVYTDAMIDRAISDGRTADDVAPYIEAVAGVQSPSDQALESVRTMIMEQMQSGSEQVTPVPKTGMPQNQAAVKKAQDIEDVVNAANRLRGAK</sequence>
<evidence type="ECO:0000313" key="8">
    <source>
        <dbReference type="EMBL" id="AVO27552.1"/>
    </source>
</evidence>
<keyword evidence="3 8" id="KW-0645">Protease</keyword>
<dbReference type="SUPFAM" id="SSF52096">
    <property type="entry name" value="ClpP/crotonase"/>
    <property type="match status" value="1"/>
</dbReference>
<dbReference type="PANTHER" id="PTHR10381:SF70">
    <property type="entry name" value="ATP-DEPENDENT CLP PROTEASE PROTEOLYTIC SUBUNIT"/>
    <property type="match status" value="1"/>
</dbReference>
<evidence type="ECO:0000256" key="2">
    <source>
        <dbReference type="ARBA" id="ARBA00022490"/>
    </source>
</evidence>
<dbReference type="InterPro" id="IPR029045">
    <property type="entry name" value="ClpP/crotonase-like_dom_sf"/>
</dbReference>
<dbReference type="GO" id="GO:0006515">
    <property type="term" value="P:protein quality control for misfolded or incompletely synthesized proteins"/>
    <property type="evidence" value="ECO:0007669"/>
    <property type="project" value="TreeGrafter"/>
</dbReference>
<dbReference type="Pfam" id="PF00574">
    <property type="entry name" value="CLP_protease"/>
    <property type="match status" value="1"/>
</dbReference>
<evidence type="ECO:0000313" key="9">
    <source>
        <dbReference type="Proteomes" id="UP000238358"/>
    </source>
</evidence>
<keyword evidence="4" id="KW-0378">Hydrolase</keyword>
<name>A0A2S0M806_MEGEL</name>
<dbReference type="CDD" id="cd07016">
    <property type="entry name" value="S14_ClpP_1"/>
    <property type="match status" value="1"/>
</dbReference>
<dbReference type="PANTHER" id="PTHR10381">
    <property type="entry name" value="ATP-DEPENDENT CLP PROTEASE PROTEOLYTIC SUBUNIT"/>
    <property type="match status" value="1"/>
</dbReference>
<dbReference type="PRINTS" id="PR00127">
    <property type="entry name" value="CLPPROTEASEP"/>
</dbReference>
<dbReference type="NCBIfam" id="NF045542">
    <property type="entry name" value="Clp_rel_HeadMat"/>
    <property type="match status" value="1"/>
</dbReference>
<evidence type="ECO:0000256" key="7">
    <source>
        <dbReference type="SAM" id="MobiDB-lite"/>
    </source>
</evidence>
<dbReference type="Proteomes" id="UP000238358">
    <property type="component" value="Chromosome"/>
</dbReference>
<comment type="similarity">
    <text evidence="1 6">Belongs to the peptidase S14 family.</text>
</comment>
<keyword evidence="2" id="KW-0963">Cytoplasm</keyword>
<evidence type="ECO:0000256" key="1">
    <source>
        <dbReference type="ARBA" id="ARBA00007039"/>
    </source>
</evidence>
<dbReference type="GO" id="GO:0004176">
    <property type="term" value="F:ATP-dependent peptidase activity"/>
    <property type="evidence" value="ECO:0007669"/>
    <property type="project" value="InterPro"/>
</dbReference>
<dbReference type="InterPro" id="IPR023562">
    <property type="entry name" value="ClpP/TepA"/>
</dbReference>